<evidence type="ECO:0000313" key="6">
    <source>
        <dbReference type="EMBL" id="MFC6036135.1"/>
    </source>
</evidence>
<dbReference type="SUPFAM" id="SSF55594">
    <property type="entry name" value="HPr-like"/>
    <property type="match status" value="1"/>
</dbReference>
<protein>
    <submittedName>
        <fullName evidence="6">HPr family phosphocarrier protein</fullName>
    </submittedName>
</protein>
<dbReference type="Gene3D" id="3.30.1340.10">
    <property type="entry name" value="HPr-like"/>
    <property type="match status" value="1"/>
</dbReference>
<feature type="domain" description="HPr" evidence="5">
    <location>
        <begin position="8"/>
        <end position="95"/>
    </location>
</feature>
<gene>
    <name evidence="6" type="ORF">ACFMB1_11310</name>
</gene>
<dbReference type="PRINTS" id="PR00107">
    <property type="entry name" value="PHOSPHOCPHPR"/>
</dbReference>
<dbReference type="PANTHER" id="PTHR33705:SF2">
    <property type="entry name" value="PHOSPHOCARRIER PROTEIN NPR"/>
    <property type="match status" value="1"/>
</dbReference>
<evidence type="ECO:0000256" key="1">
    <source>
        <dbReference type="ARBA" id="ARBA00004496"/>
    </source>
</evidence>
<dbReference type="EMBL" id="JBHPON010000002">
    <property type="protein sequence ID" value="MFC6036135.1"/>
    <property type="molecule type" value="Genomic_DNA"/>
</dbReference>
<keyword evidence="7" id="KW-1185">Reference proteome</keyword>
<keyword evidence="4" id="KW-0598">Phosphotransferase system</keyword>
<dbReference type="InterPro" id="IPR000032">
    <property type="entry name" value="HPr-like"/>
</dbReference>
<comment type="subcellular location">
    <subcellularLocation>
        <location evidence="1">Cytoplasm</location>
    </subcellularLocation>
</comment>
<dbReference type="PROSITE" id="PS51350">
    <property type="entry name" value="PTS_HPR_DOM"/>
    <property type="match status" value="1"/>
</dbReference>
<comment type="caution">
    <text evidence="6">The sequence shown here is derived from an EMBL/GenBank/DDBJ whole genome shotgun (WGS) entry which is preliminary data.</text>
</comment>
<dbReference type="Proteomes" id="UP001596116">
    <property type="component" value="Unassembled WGS sequence"/>
</dbReference>
<proteinExistence type="inferred from homology"/>
<dbReference type="RefSeq" id="WP_379882638.1">
    <property type="nucleotide sequence ID" value="NZ_JBHPON010000002.1"/>
</dbReference>
<evidence type="ECO:0000256" key="3">
    <source>
        <dbReference type="ARBA" id="ARBA00022490"/>
    </source>
</evidence>
<evidence type="ECO:0000256" key="4">
    <source>
        <dbReference type="ARBA" id="ARBA00022683"/>
    </source>
</evidence>
<dbReference type="InterPro" id="IPR050399">
    <property type="entry name" value="HPr"/>
</dbReference>
<evidence type="ECO:0000256" key="2">
    <source>
        <dbReference type="ARBA" id="ARBA00010736"/>
    </source>
</evidence>
<sequence>MSEGQEEPVVETVEVCNKLGLHIRPSRYLSSLAKSYDATVSVRNNDRTAYADSQLDLLMLLASKGAQLEISATGPQAAEAVDAIVKLVQDRFGEKD</sequence>
<reference evidence="6 7" key="1">
    <citation type="submission" date="2024-09" db="EMBL/GenBank/DDBJ databases">
        <authorList>
            <person name="Zhang Z.-H."/>
        </authorList>
    </citation>
    <scope>NUCLEOTIDE SEQUENCE [LARGE SCALE GENOMIC DNA]</scope>
    <source>
        <strain evidence="6 7">HHTR114</strain>
    </source>
</reference>
<keyword evidence="3" id="KW-0963">Cytoplasm</keyword>
<dbReference type="Pfam" id="PF00381">
    <property type="entry name" value="PTS-HPr"/>
    <property type="match status" value="1"/>
</dbReference>
<name>A0ABW1KXM4_9PROT</name>
<comment type="similarity">
    <text evidence="2">Belongs to the HPr family.</text>
</comment>
<accession>A0ABW1KXM4</accession>
<organism evidence="6 7">
    <name type="scientific">Hyphococcus aureus</name>
    <dbReference type="NCBI Taxonomy" id="2666033"/>
    <lineage>
        <taxon>Bacteria</taxon>
        <taxon>Pseudomonadati</taxon>
        <taxon>Pseudomonadota</taxon>
        <taxon>Alphaproteobacteria</taxon>
        <taxon>Parvularculales</taxon>
        <taxon>Parvularculaceae</taxon>
        <taxon>Hyphococcus</taxon>
    </lineage>
</organism>
<dbReference type="InterPro" id="IPR035895">
    <property type="entry name" value="HPr-like_sf"/>
</dbReference>
<evidence type="ECO:0000313" key="7">
    <source>
        <dbReference type="Proteomes" id="UP001596116"/>
    </source>
</evidence>
<evidence type="ECO:0000259" key="5">
    <source>
        <dbReference type="PROSITE" id="PS51350"/>
    </source>
</evidence>
<dbReference type="PANTHER" id="PTHR33705">
    <property type="entry name" value="PHOSPHOCARRIER PROTEIN HPR"/>
    <property type="match status" value="1"/>
</dbReference>
<dbReference type="NCBIfam" id="TIGR01003">
    <property type="entry name" value="PTS_HPr_family"/>
    <property type="match status" value="1"/>
</dbReference>